<comment type="caution">
    <text evidence="1">The sequence shown here is derived from an EMBL/GenBank/DDBJ whole genome shotgun (WGS) entry which is preliminary data.</text>
</comment>
<dbReference type="AlphaFoldDB" id="A0A0F9TT70"/>
<accession>A0A0F9TT70</accession>
<evidence type="ECO:0008006" key="2">
    <source>
        <dbReference type="Google" id="ProtNLM"/>
    </source>
</evidence>
<evidence type="ECO:0000313" key="1">
    <source>
        <dbReference type="EMBL" id="KKN44573.1"/>
    </source>
</evidence>
<sequence>MSVLLSRHATLETVGVEARSGVDGEGAPNYAASVDIKSRVTRSEKVVLNEEGTEVRTVLNVWTPSTSDTLPGRKARLTFGGEKFIVVDLKDVKGLDATAEHRRVRCRRE</sequence>
<protein>
    <recommendedName>
        <fullName evidence="2">Head-tail adaptor protein</fullName>
    </recommendedName>
</protein>
<name>A0A0F9TT70_9ZZZZ</name>
<reference evidence="1" key="1">
    <citation type="journal article" date="2015" name="Nature">
        <title>Complex archaea that bridge the gap between prokaryotes and eukaryotes.</title>
        <authorList>
            <person name="Spang A."/>
            <person name="Saw J.H."/>
            <person name="Jorgensen S.L."/>
            <person name="Zaremba-Niedzwiedzka K."/>
            <person name="Martijn J."/>
            <person name="Lind A.E."/>
            <person name="van Eijk R."/>
            <person name="Schleper C."/>
            <person name="Guy L."/>
            <person name="Ettema T.J."/>
        </authorList>
    </citation>
    <scope>NUCLEOTIDE SEQUENCE</scope>
</reference>
<dbReference type="EMBL" id="LAZR01001443">
    <property type="protein sequence ID" value="KKN44573.1"/>
    <property type="molecule type" value="Genomic_DNA"/>
</dbReference>
<organism evidence="1">
    <name type="scientific">marine sediment metagenome</name>
    <dbReference type="NCBI Taxonomy" id="412755"/>
    <lineage>
        <taxon>unclassified sequences</taxon>
        <taxon>metagenomes</taxon>
        <taxon>ecological metagenomes</taxon>
    </lineage>
</organism>
<proteinExistence type="predicted"/>
<gene>
    <name evidence="1" type="ORF">LCGC14_0691770</name>
</gene>